<dbReference type="Gene3D" id="1.10.12.10">
    <property type="entry name" value="Lyase 2-enoyl-coa Hydratase, Chain A, domain 2"/>
    <property type="match status" value="1"/>
</dbReference>
<dbReference type="InterPro" id="IPR001753">
    <property type="entry name" value="Enoyl-CoA_hydra/iso"/>
</dbReference>
<dbReference type="GO" id="GO:0006631">
    <property type="term" value="P:fatty acid metabolic process"/>
    <property type="evidence" value="ECO:0007669"/>
    <property type="project" value="UniProtKB-KW"/>
</dbReference>
<dbReference type="NCBIfam" id="NF006008">
    <property type="entry name" value="PRK08139.1"/>
    <property type="match status" value="1"/>
</dbReference>
<gene>
    <name evidence="7" type="ORF">LX24_01114</name>
</gene>
<dbReference type="Proteomes" id="UP000323166">
    <property type="component" value="Unassembled WGS sequence"/>
</dbReference>
<dbReference type="PANTHER" id="PTHR43602:SF1">
    <property type="entry name" value="ENOYL-COA HYDRATASE DOMAIN-CONTAINING PROTEIN 3, MITOCHONDRIAL"/>
    <property type="match status" value="1"/>
</dbReference>
<dbReference type="Pfam" id="PF00378">
    <property type="entry name" value="ECH_1"/>
    <property type="match status" value="1"/>
</dbReference>
<proteinExistence type="inferred from homology"/>
<evidence type="ECO:0000313" key="8">
    <source>
        <dbReference type="Proteomes" id="UP000323166"/>
    </source>
</evidence>
<organism evidence="7 8">
    <name type="scientific">Desulfallas thermosapovorans DSM 6562</name>
    <dbReference type="NCBI Taxonomy" id="1121431"/>
    <lineage>
        <taxon>Bacteria</taxon>
        <taxon>Bacillati</taxon>
        <taxon>Bacillota</taxon>
        <taxon>Clostridia</taxon>
        <taxon>Eubacteriales</taxon>
        <taxon>Desulfallaceae</taxon>
        <taxon>Desulfallas</taxon>
    </lineage>
</organism>
<evidence type="ECO:0000256" key="4">
    <source>
        <dbReference type="ARBA" id="ARBA00023098"/>
    </source>
</evidence>
<protein>
    <recommendedName>
        <fullName evidence="6">Enoyl-CoA hydratase domain-containing protein 3, mitochondrial</fullName>
    </recommendedName>
</protein>
<comment type="caution">
    <text evidence="7">The sequence shown here is derived from an EMBL/GenBank/DDBJ whole genome shotgun (WGS) entry which is preliminary data.</text>
</comment>
<evidence type="ECO:0000256" key="3">
    <source>
        <dbReference type="ARBA" id="ARBA00022946"/>
    </source>
</evidence>
<evidence type="ECO:0000313" key="7">
    <source>
        <dbReference type="EMBL" id="TYO96164.1"/>
    </source>
</evidence>
<keyword evidence="8" id="KW-1185">Reference proteome</keyword>
<evidence type="ECO:0000256" key="6">
    <source>
        <dbReference type="ARBA" id="ARBA00040545"/>
    </source>
</evidence>
<dbReference type="CDD" id="cd06558">
    <property type="entry name" value="crotonase-like"/>
    <property type="match status" value="1"/>
</dbReference>
<dbReference type="GO" id="GO:0016836">
    <property type="term" value="F:hydro-lyase activity"/>
    <property type="evidence" value="ECO:0007669"/>
    <property type="project" value="TreeGrafter"/>
</dbReference>
<sequence>MPYQYLLFEQKGKIGYISLNRPEKRNALSKGLLEELTDLLTDIGNEKAVDKRVNAVIVKGIGKIFSAGHDLKEVYESDPQELLQLFQTCYKTMQAIRDMPQPVIAQVHGIATAAGCQLVAACDLAVASEDALFGTPGVKIGLFCSTPAVFLSRNIGRKKAMEMLLTGDLMPARDALIYGLVNKVVPPGELESATEQMAATIAGYSASAVAVGKKAFYRQINMEDFEALNYASEVITLNSTTKDAREGIGAFIEKRQPKWVD</sequence>
<dbReference type="InterPro" id="IPR052377">
    <property type="entry name" value="Mitochondrial_ECH-domain"/>
</dbReference>
<dbReference type="PANTHER" id="PTHR43602">
    <property type="match status" value="1"/>
</dbReference>
<reference evidence="7 8" key="1">
    <citation type="submission" date="2019-07" db="EMBL/GenBank/DDBJ databases">
        <title>Genomic Encyclopedia of Type Strains, Phase I: the one thousand microbial genomes (KMG-I) project.</title>
        <authorList>
            <person name="Kyrpides N."/>
        </authorList>
    </citation>
    <scope>NUCLEOTIDE SEQUENCE [LARGE SCALE GENOMIC DNA]</scope>
    <source>
        <strain evidence="7 8">DSM 6562</strain>
    </source>
</reference>
<dbReference type="EMBL" id="VNHM01000005">
    <property type="protein sequence ID" value="TYO96164.1"/>
    <property type="molecule type" value="Genomic_DNA"/>
</dbReference>
<keyword evidence="2" id="KW-0276">Fatty acid metabolism</keyword>
<evidence type="ECO:0000256" key="1">
    <source>
        <dbReference type="ARBA" id="ARBA00005254"/>
    </source>
</evidence>
<dbReference type="SUPFAM" id="SSF52096">
    <property type="entry name" value="ClpP/crotonase"/>
    <property type="match status" value="1"/>
</dbReference>
<evidence type="ECO:0000256" key="2">
    <source>
        <dbReference type="ARBA" id="ARBA00022832"/>
    </source>
</evidence>
<comment type="similarity">
    <text evidence="1">Belongs to the enoyl-CoA hydratase/isomerase family.</text>
</comment>
<dbReference type="InterPro" id="IPR029045">
    <property type="entry name" value="ClpP/crotonase-like_dom_sf"/>
</dbReference>
<comment type="function">
    <text evidence="5">May play a role in fatty acid biosynthesis and insulin sensitivity.</text>
</comment>
<keyword evidence="3" id="KW-0809">Transit peptide</keyword>
<accession>A0A5S4ZTF9</accession>
<name>A0A5S4ZTF9_9FIRM</name>
<keyword evidence="4" id="KW-0443">Lipid metabolism</keyword>
<dbReference type="InterPro" id="IPR014748">
    <property type="entry name" value="Enoyl-CoA_hydra_C"/>
</dbReference>
<dbReference type="RefSeq" id="WP_166511152.1">
    <property type="nucleotide sequence ID" value="NZ_VNHM01000005.1"/>
</dbReference>
<evidence type="ECO:0000256" key="5">
    <source>
        <dbReference type="ARBA" id="ARBA00037410"/>
    </source>
</evidence>
<dbReference type="Gene3D" id="3.90.226.10">
    <property type="entry name" value="2-enoyl-CoA Hydratase, Chain A, domain 1"/>
    <property type="match status" value="1"/>
</dbReference>
<dbReference type="AlphaFoldDB" id="A0A5S4ZTF9"/>